<dbReference type="SUPFAM" id="SSF54001">
    <property type="entry name" value="Cysteine proteinases"/>
    <property type="match status" value="1"/>
</dbReference>
<dbReference type="EMBL" id="CP108253">
    <property type="protein sequence ID" value="WTU44557.1"/>
    <property type="molecule type" value="Genomic_DNA"/>
</dbReference>
<dbReference type="Gene3D" id="3.10.620.30">
    <property type="match status" value="1"/>
</dbReference>
<accession>A0AAU2HAM7</accession>
<dbReference type="InterPro" id="IPR038765">
    <property type="entry name" value="Papain-like_cys_pep_sf"/>
</dbReference>
<name>A0AAU2HAM7_9ACTN</name>
<protein>
    <submittedName>
        <fullName evidence="1">Transglutaminase domain-containing protein</fullName>
    </submittedName>
</protein>
<dbReference type="AlphaFoldDB" id="A0AAU2HAM7"/>
<organism evidence="1">
    <name type="scientific">Streptomyces sp. NBC_00060</name>
    <dbReference type="NCBI Taxonomy" id="2975636"/>
    <lineage>
        <taxon>Bacteria</taxon>
        <taxon>Bacillati</taxon>
        <taxon>Actinomycetota</taxon>
        <taxon>Actinomycetes</taxon>
        <taxon>Kitasatosporales</taxon>
        <taxon>Streptomycetaceae</taxon>
        <taxon>Streptomyces</taxon>
    </lineage>
</organism>
<reference evidence="1" key="1">
    <citation type="submission" date="2022-10" db="EMBL/GenBank/DDBJ databases">
        <title>The complete genomes of actinobacterial strains from the NBC collection.</title>
        <authorList>
            <person name="Joergensen T.S."/>
            <person name="Alvarez Arevalo M."/>
            <person name="Sterndorff E.B."/>
            <person name="Faurdal D."/>
            <person name="Vuksanovic O."/>
            <person name="Mourched A.-S."/>
            <person name="Charusanti P."/>
            <person name="Shaw S."/>
            <person name="Blin K."/>
            <person name="Weber T."/>
        </authorList>
    </citation>
    <scope>NUCLEOTIDE SEQUENCE</scope>
    <source>
        <strain evidence="1">NBC_00060</strain>
    </source>
</reference>
<proteinExistence type="predicted"/>
<sequence>MTQSTAAAGSLTKALGQFHFVPEEFADYSTDLVTATRFLRTEPEQIRELVAAGLPHTIGADGEVLCDYVDLTNVAAFAGNGQTVPELALRFLMRFAASPLESLYTARGWEVVVRPPQRNGETVAVRAADLEAPGLRVHSVEPLDQADGPAGDAPAGSLVPGGYQMRVELTGEQDTVRDPRIKAVYDEIMAALLDESVIYQTVPEELRADHRRAWEMGMADCIVVSRMLADRLRSELGLTARARRGYLLGLLGSDHAWAEVQEDGRWKTLDAVAAHLVSGSRRDLGIGERPEFAAACFGSRFNRFLPCATDGADPLVYFGDRPAPQWALAGVSAKPWSTS</sequence>
<gene>
    <name evidence="1" type="ORF">OHV25_35695</name>
</gene>
<evidence type="ECO:0000313" key="1">
    <source>
        <dbReference type="EMBL" id="WTU44557.1"/>
    </source>
</evidence>